<organism evidence="2 3">
    <name type="scientific">Bowmanella dokdonensis</name>
    <dbReference type="NCBI Taxonomy" id="751969"/>
    <lineage>
        <taxon>Bacteria</taxon>
        <taxon>Pseudomonadati</taxon>
        <taxon>Pseudomonadota</taxon>
        <taxon>Gammaproteobacteria</taxon>
        <taxon>Alteromonadales</taxon>
        <taxon>Alteromonadaceae</taxon>
        <taxon>Bowmanella</taxon>
    </lineage>
</organism>
<dbReference type="Pfam" id="PF02738">
    <property type="entry name" value="MoCoBD_1"/>
    <property type="match status" value="1"/>
</dbReference>
<dbReference type="PIRSF" id="PIRSF036389">
    <property type="entry name" value="IOR_B"/>
    <property type="match status" value="1"/>
</dbReference>
<gene>
    <name evidence="2" type="ORF">J0A66_10800</name>
</gene>
<dbReference type="InterPro" id="IPR046867">
    <property type="entry name" value="AldOxase/xan_DH_MoCoBD2"/>
</dbReference>
<evidence type="ECO:0000259" key="1">
    <source>
        <dbReference type="SMART" id="SM01008"/>
    </source>
</evidence>
<dbReference type="InterPro" id="IPR052516">
    <property type="entry name" value="N-heterocyclic_Hydroxylase"/>
</dbReference>
<dbReference type="InterPro" id="IPR037165">
    <property type="entry name" value="AldOxase/xan_DH_Mopterin-bd_sf"/>
</dbReference>
<dbReference type="InterPro" id="IPR012368">
    <property type="entry name" value="OxRdtase_Mopterin-bd_su_IorB"/>
</dbReference>
<dbReference type="AlphaFoldDB" id="A0A939DN51"/>
<dbReference type="InterPro" id="IPR008274">
    <property type="entry name" value="AldOxase/xan_DH_MoCoBD1"/>
</dbReference>
<accession>A0A939DN51</accession>
<dbReference type="InterPro" id="IPR000674">
    <property type="entry name" value="Ald_Oxase/Xan_DH_a/b"/>
</dbReference>
<protein>
    <submittedName>
        <fullName evidence="2">Xanthine dehydrogenase family protein molybdopterin-binding subunit</fullName>
    </submittedName>
</protein>
<name>A0A939DN51_9ALTE</name>
<dbReference type="PROSITE" id="PS51318">
    <property type="entry name" value="TAT"/>
    <property type="match status" value="1"/>
</dbReference>
<evidence type="ECO:0000313" key="2">
    <source>
        <dbReference type="EMBL" id="MBN7825712.1"/>
    </source>
</evidence>
<dbReference type="SUPFAM" id="SSF56003">
    <property type="entry name" value="Molybdenum cofactor-binding domain"/>
    <property type="match status" value="2"/>
</dbReference>
<dbReference type="Pfam" id="PF20256">
    <property type="entry name" value="MoCoBD_2"/>
    <property type="match status" value="2"/>
</dbReference>
<keyword evidence="3" id="KW-1185">Reference proteome</keyword>
<dbReference type="PANTHER" id="PTHR47495:SF2">
    <property type="entry name" value="ALDEHYDE DEHYDROGENASE"/>
    <property type="match status" value="1"/>
</dbReference>
<sequence>MNKPTDISLSRRRFLKVTAISGVGFAIGPVGFSLAARQGQTDTSKLGHFVRVAKDNSITVVIKHLDMGQGVTTGLTAIVAEEMNADWAQMRWEFAPADAERYNNLFFGKLQGTGGSTSIANSWTQLRQAGAAAKSMLVAAAAIAWEVNAGDLKTEKGRVVHPDGRTVSYGELAEAAAGQPVPQEPALKAPEEFTLIGTNLPRLDSQEKSNGQALYTADIRRPGMLHAVIMHPPGFGAKVASLDDSAALKVPGVKEVVTTPRGVAVLATSHWDALQGRKAVKAEWDYSKAEKRGSEQLWQEYRQLAGKPGHGVRTEGDPDSAMGRAASKISLEFEFPLLAHAAMEPMNCVVELKNGECHLWTGSQFPTVDKQVVAEITGTPQEKVFIHTQFAGGSFGRRTTPVSDYVRDAALIVKAIAGRAPVSLQWSREDDMRAGYYRPMALHRFEAGVDNNQLLVWQQRVVSQSILRGTLFEAMIQGPVDTSIVEGGSTLPYAINNLKVEAHEHSSGIPVLWWRSVGHSHNAFATEVFFDEVARTLGRDPVEMRLDLLKSHPRHTGVLKLAADKAGWGQKLADNQAQGVAVHESFGSFVAQVAQVTVNQDGSYQVDKIVCAVDCGVAVTPDVIRAQMEGGIGMGLGAILQEAISLKEGRVEQSNFDAYMPLRISKMPKIEVHIVPSSEAPSGVGEPGLPPVGPAVANALRRFLKQPVTRLPIGDKLDLA</sequence>
<dbReference type="RefSeq" id="WP_206573829.1">
    <property type="nucleotide sequence ID" value="NZ_JAFKCV010000005.1"/>
</dbReference>
<dbReference type="Gene3D" id="3.30.365.10">
    <property type="entry name" value="Aldehyde oxidase/xanthine dehydrogenase, molybdopterin binding domain"/>
    <property type="match status" value="4"/>
</dbReference>
<dbReference type="EMBL" id="JAFKCV010000005">
    <property type="protein sequence ID" value="MBN7825712.1"/>
    <property type="molecule type" value="Genomic_DNA"/>
</dbReference>
<proteinExistence type="predicted"/>
<dbReference type="PANTHER" id="PTHR47495">
    <property type="entry name" value="ALDEHYDE DEHYDROGENASE"/>
    <property type="match status" value="1"/>
</dbReference>
<dbReference type="SMART" id="SM01008">
    <property type="entry name" value="Ald_Xan_dh_C"/>
    <property type="match status" value="1"/>
</dbReference>
<dbReference type="GO" id="GO:0016491">
    <property type="term" value="F:oxidoreductase activity"/>
    <property type="evidence" value="ECO:0007669"/>
    <property type="project" value="InterPro"/>
</dbReference>
<dbReference type="InterPro" id="IPR006311">
    <property type="entry name" value="TAT_signal"/>
</dbReference>
<reference evidence="2" key="1">
    <citation type="submission" date="2021-03" db="EMBL/GenBank/DDBJ databases">
        <title>novel species isolated from a fishpond in China.</title>
        <authorList>
            <person name="Lu H."/>
            <person name="Cai Z."/>
        </authorList>
    </citation>
    <scope>NUCLEOTIDE SEQUENCE</scope>
    <source>
        <strain evidence="2">JCM 30855</strain>
    </source>
</reference>
<evidence type="ECO:0000313" key="3">
    <source>
        <dbReference type="Proteomes" id="UP000664654"/>
    </source>
</evidence>
<dbReference type="Proteomes" id="UP000664654">
    <property type="component" value="Unassembled WGS sequence"/>
</dbReference>
<dbReference type="Gene3D" id="3.90.1170.50">
    <property type="entry name" value="Aldehyde oxidase/xanthine dehydrogenase, a/b hammerhead"/>
    <property type="match status" value="1"/>
</dbReference>
<comment type="caution">
    <text evidence="2">The sequence shown here is derived from an EMBL/GenBank/DDBJ whole genome shotgun (WGS) entry which is preliminary data.</text>
</comment>
<feature type="domain" description="Aldehyde oxidase/xanthine dehydrogenase a/b hammerhead" evidence="1">
    <location>
        <begin position="210"/>
        <end position="288"/>
    </location>
</feature>